<evidence type="ECO:0000313" key="3">
    <source>
        <dbReference type="Proteomes" id="UP001239994"/>
    </source>
</evidence>
<reference evidence="2" key="1">
    <citation type="submission" date="2023-03" db="EMBL/GenBank/DDBJ databases">
        <title>Electrophorus voltai genome.</title>
        <authorList>
            <person name="Bian C."/>
        </authorList>
    </citation>
    <scope>NUCLEOTIDE SEQUENCE</scope>
    <source>
        <strain evidence="2">CB-2022</strain>
        <tissue evidence="2">Muscle</tissue>
    </source>
</reference>
<feature type="compositionally biased region" description="Basic and acidic residues" evidence="1">
    <location>
        <begin position="10"/>
        <end position="21"/>
    </location>
</feature>
<sequence>MSVKAVANKSFKERDEKEEKLGSQGCIIRALYGGCPGGGVPPAAGARRGELTCREQSIASFGGPSSCQS</sequence>
<evidence type="ECO:0000256" key="1">
    <source>
        <dbReference type="SAM" id="MobiDB-lite"/>
    </source>
</evidence>
<comment type="caution">
    <text evidence="2">The sequence shown here is derived from an EMBL/GenBank/DDBJ whole genome shotgun (WGS) entry which is preliminary data.</text>
</comment>
<proteinExistence type="predicted"/>
<dbReference type="AlphaFoldDB" id="A0AAD8Z3E2"/>
<protein>
    <submittedName>
        <fullName evidence="2">Uncharacterized protein</fullName>
    </submittedName>
</protein>
<keyword evidence="3" id="KW-1185">Reference proteome</keyword>
<evidence type="ECO:0000313" key="2">
    <source>
        <dbReference type="EMBL" id="KAK1791766.1"/>
    </source>
</evidence>
<dbReference type="EMBL" id="JAROKS010000020">
    <property type="protein sequence ID" value="KAK1791766.1"/>
    <property type="molecule type" value="Genomic_DNA"/>
</dbReference>
<feature type="non-terminal residue" evidence="2">
    <location>
        <position position="1"/>
    </location>
</feature>
<gene>
    <name evidence="2" type="ORF">P4O66_013745</name>
</gene>
<dbReference type="Proteomes" id="UP001239994">
    <property type="component" value="Unassembled WGS sequence"/>
</dbReference>
<accession>A0AAD8Z3E2</accession>
<feature type="region of interest" description="Disordered" evidence="1">
    <location>
        <begin position="1"/>
        <end position="22"/>
    </location>
</feature>
<organism evidence="2 3">
    <name type="scientific">Electrophorus voltai</name>
    <dbReference type="NCBI Taxonomy" id="2609070"/>
    <lineage>
        <taxon>Eukaryota</taxon>
        <taxon>Metazoa</taxon>
        <taxon>Chordata</taxon>
        <taxon>Craniata</taxon>
        <taxon>Vertebrata</taxon>
        <taxon>Euteleostomi</taxon>
        <taxon>Actinopterygii</taxon>
        <taxon>Neopterygii</taxon>
        <taxon>Teleostei</taxon>
        <taxon>Ostariophysi</taxon>
        <taxon>Gymnotiformes</taxon>
        <taxon>Gymnotoidei</taxon>
        <taxon>Gymnotidae</taxon>
        <taxon>Electrophorus</taxon>
    </lineage>
</organism>
<name>A0AAD8Z3E2_9TELE</name>